<proteinExistence type="inferred from homology"/>
<protein>
    <recommendedName>
        <fullName evidence="5">Ribosomal RNA large subunit methyltransferase H</fullName>
        <ecNumber evidence="5">2.1.1.177</ecNumber>
    </recommendedName>
    <alternativeName>
        <fullName evidence="5">23S rRNA (pseudouridine1915-N3)-methyltransferase</fullName>
    </alternativeName>
    <alternativeName>
        <fullName evidence="5">23S rRNA m3Psi1915 methyltransferase</fullName>
    </alternativeName>
    <alternativeName>
        <fullName evidence="5">rRNA (pseudouridine-N3-)-methyltransferase RlmH</fullName>
    </alternativeName>
</protein>
<dbReference type="GO" id="GO:0005737">
    <property type="term" value="C:cytoplasm"/>
    <property type="evidence" value="ECO:0007669"/>
    <property type="project" value="UniProtKB-SubCell"/>
</dbReference>
<feature type="binding site" evidence="5">
    <location>
        <position position="66"/>
    </location>
    <ligand>
        <name>S-adenosyl-L-methionine</name>
        <dbReference type="ChEBI" id="CHEBI:59789"/>
    </ligand>
</feature>
<comment type="subcellular location">
    <subcellularLocation>
        <location evidence="5">Cytoplasm</location>
    </subcellularLocation>
</comment>
<dbReference type="PANTHER" id="PTHR33603">
    <property type="entry name" value="METHYLTRANSFERASE"/>
    <property type="match status" value="1"/>
</dbReference>
<dbReference type="AlphaFoldDB" id="A0A1B9F8T4"/>
<feature type="binding site" evidence="5">
    <location>
        <begin position="117"/>
        <end position="122"/>
    </location>
    <ligand>
        <name>S-adenosyl-L-methionine</name>
        <dbReference type="ChEBI" id="CHEBI:59789"/>
    </ligand>
</feature>
<evidence type="ECO:0000256" key="3">
    <source>
        <dbReference type="ARBA" id="ARBA00022691"/>
    </source>
</evidence>
<keyword evidence="5" id="KW-0963">Cytoplasm</keyword>
<dbReference type="STRING" id="1156395.DBT_0165"/>
<organism evidence="6 7">
    <name type="scientific">Dissulfuribacter thermophilus</name>
    <dbReference type="NCBI Taxonomy" id="1156395"/>
    <lineage>
        <taxon>Bacteria</taxon>
        <taxon>Pseudomonadati</taxon>
        <taxon>Thermodesulfobacteriota</taxon>
        <taxon>Dissulfuribacteria</taxon>
        <taxon>Dissulfuribacterales</taxon>
        <taxon>Dissulfuribacteraceae</taxon>
        <taxon>Dissulfuribacter</taxon>
    </lineage>
</organism>
<evidence type="ECO:0000256" key="2">
    <source>
        <dbReference type="ARBA" id="ARBA00022679"/>
    </source>
</evidence>
<comment type="function">
    <text evidence="5">Specifically methylates the pseudouridine at position 1915 (m3Psi1915) in 23S rRNA.</text>
</comment>
<evidence type="ECO:0000256" key="5">
    <source>
        <dbReference type="HAMAP-Rule" id="MF_00658"/>
    </source>
</evidence>
<dbReference type="Pfam" id="PF02590">
    <property type="entry name" value="SPOUT_MTase"/>
    <property type="match status" value="1"/>
</dbReference>
<dbReference type="SUPFAM" id="SSF75217">
    <property type="entry name" value="alpha/beta knot"/>
    <property type="match status" value="1"/>
</dbReference>
<dbReference type="PIRSF" id="PIRSF004505">
    <property type="entry name" value="MT_bac"/>
    <property type="match status" value="1"/>
</dbReference>
<comment type="subunit">
    <text evidence="5">Homodimer.</text>
</comment>
<dbReference type="GO" id="GO:0070038">
    <property type="term" value="F:rRNA (pseudouridine-N3-)-methyltransferase activity"/>
    <property type="evidence" value="ECO:0007669"/>
    <property type="project" value="UniProtKB-UniRule"/>
</dbReference>
<comment type="similarity">
    <text evidence="4 5">Belongs to the RNA methyltransferase RlmH family.</text>
</comment>
<keyword evidence="7" id="KW-1185">Reference proteome</keyword>
<dbReference type="PANTHER" id="PTHR33603:SF1">
    <property type="entry name" value="RIBOSOMAL RNA LARGE SUBUNIT METHYLTRANSFERASE H"/>
    <property type="match status" value="1"/>
</dbReference>
<keyword evidence="5" id="KW-0698">rRNA processing</keyword>
<keyword evidence="1 5" id="KW-0489">Methyltransferase</keyword>
<keyword evidence="2 5" id="KW-0808">Transferase</keyword>
<dbReference type="RefSeq" id="WP_067615467.1">
    <property type="nucleotide sequence ID" value="NZ_MAGO01000001.1"/>
</dbReference>
<dbReference type="InterPro" id="IPR029026">
    <property type="entry name" value="tRNA_m1G_MTases_N"/>
</dbReference>
<dbReference type="InterPro" id="IPR003742">
    <property type="entry name" value="RlmH-like"/>
</dbReference>
<sequence>MAKISFLWVGKTKEPWIKNGIEIYLKKIKHFVKIDVHTLKDTKRDGRSREASIVDAIPRDSFCVILDERGRSFNSEAFSKFISQRLTQPPNHIVFLLGGPYGLSPATKDKGDFILSLSPMTFTHEMARVILLEQVYRALTIEKGLPYHH</sequence>
<dbReference type="EMBL" id="MAGO01000001">
    <property type="protein sequence ID" value="OCC16348.1"/>
    <property type="molecule type" value="Genomic_DNA"/>
</dbReference>
<evidence type="ECO:0000313" key="7">
    <source>
        <dbReference type="Proteomes" id="UP000093080"/>
    </source>
</evidence>
<dbReference type="EC" id="2.1.1.177" evidence="5"/>
<evidence type="ECO:0000256" key="4">
    <source>
        <dbReference type="ARBA" id="ARBA00038303"/>
    </source>
</evidence>
<dbReference type="Proteomes" id="UP000093080">
    <property type="component" value="Unassembled WGS sequence"/>
</dbReference>
<reference evidence="6 7" key="1">
    <citation type="submission" date="2016-06" db="EMBL/GenBank/DDBJ databases">
        <title>Respiratory ammonification of nitrate coupled to the oxidation of elemental sulfur in deep-sea autotrophic thermophilic bacteria.</title>
        <authorList>
            <person name="Slobodkina G.B."/>
            <person name="Mardanov A.V."/>
            <person name="Ravin N.V."/>
            <person name="Frolova A.A."/>
            <person name="Viryasiv M.B."/>
            <person name="Chernyh N.A."/>
            <person name="Bonch-Osmolovskaya E.A."/>
            <person name="Slobodkin A.I."/>
        </authorList>
    </citation>
    <scope>NUCLEOTIDE SEQUENCE [LARGE SCALE GENOMIC DNA]</scope>
    <source>
        <strain evidence="6 7">S69</strain>
    </source>
</reference>
<evidence type="ECO:0000256" key="1">
    <source>
        <dbReference type="ARBA" id="ARBA00022603"/>
    </source>
</evidence>
<accession>A0A1B9F8T4</accession>
<comment type="caution">
    <text evidence="6">The sequence shown here is derived from an EMBL/GenBank/DDBJ whole genome shotgun (WGS) entry which is preliminary data.</text>
</comment>
<dbReference type="InterPro" id="IPR029028">
    <property type="entry name" value="Alpha/beta_knot_MTases"/>
</dbReference>
<keyword evidence="3 5" id="KW-0949">S-adenosyl-L-methionine</keyword>
<evidence type="ECO:0000313" key="6">
    <source>
        <dbReference type="EMBL" id="OCC16348.1"/>
    </source>
</evidence>
<dbReference type="CDD" id="cd18081">
    <property type="entry name" value="RlmH-like"/>
    <property type="match status" value="1"/>
</dbReference>
<gene>
    <name evidence="5" type="primary">rlmH</name>
    <name evidence="6" type="ORF">DBT_0165</name>
</gene>
<dbReference type="PATRIC" id="fig|1156395.6.peg.163"/>
<dbReference type="HAMAP" id="MF_00658">
    <property type="entry name" value="23SrRNA_methyltr_H"/>
    <property type="match status" value="1"/>
</dbReference>
<dbReference type="Gene3D" id="3.40.1280.10">
    <property type="match status" value="1"/>
</dbReference>
<comment type="catalytic activity">
    <reaction evidence="5">
        <text>pseudouridine(1915) in 23S rRNA + S-adenosyl-L-methionine = N(3)-methylpseudouridine(1915) in 23S rRNA + S-adenosyl-L-homocysteine + H(+)</text>
        <dbReference type="Rhea" id="RHEA:42752"/>
        <dbReference type="Rhea" id="RHEA-COMP:10221"/>
        <dbReference type="Rhea" id="RHEA-COMP:10222"/>
        <dbReference type="ChEBI" id="CHEBI:15378"/>
        <dbReference type="ChEBI" id="CHEBI:57856"/>
        <dbReference type="ChEBI" id="CHEBI:59789"/>
        <dbReference type="ChEBI" id="CHEBI:65314"/>
        <dbReference type="ChEBI" id="CHEBI:74486"/>
        <dbReference type="EC" id="2.1.1.177"/>
    </reaction>
</comment>
<feature type="binding site" evidence="5">
    <location>
        <position position="98"/>
    </location>
    <ligand>
        <name>S-adenosyl-L-methionine</name>
        <dbReference type="ChEBI" id="CHEBI:59789"/>
    </ligand>
</feature>
<name>A0A1B9F8T4_9BACT</name>
<dbReference type="OrthoDB" id="9806643at2"/>